<dbReference type="OrthoDB" id="1928493at2759"/>
<feature type="transmembrane region" description="Helical" evidence="1">
    <location>
        <begin position="716"/>
        <end position="741"/>
    </location>
</feature>
<dbReference type="InterPro" id="IPR055298">
    <property type="entry name" value="AtLOH3-like"/>
</dbReference>
<keyword evidence="4" id="KW-1185">Reference proteome</keyword>
<dbReference type="SUPFAM" id="SSF53098">
    <property type="entry name" value="Ribonuclease H-like"/>
    <property type="match status" value="1"/>
</dbReference>
<comment type="caution">
    <text evidence="3">The sequence shown here is derived from an EMBL/GenBank/DDBJ whole genome shotgun (WGS) entry which is preliminary data.</text>
</comment>
<dbReference type="InterPro" id="IPR025398">
    <property type="entry name" value="DUF4371"/>
</dbReference>
<dbReference type="AlphaFoldDB" id="A0A834ZEI6"/>
<protein>
    <recommendedName>
        <fullName evidence="2">TTF-type domain-containing protein</fullName>
    </recommendedName>
</protein>
<organism evidence="3 4">
    <name type="scientific">Tetracentron sinense</name>
    <name type="common">Spur-leaf</name>
    <dbReference type="NCBI Taxonomy" id="13715"/>
    <lineage>
        <taxon>Eukaryota</taxon>
        <taxon>Viridiplantae</taxon>
        <taxon>Streptophyta</taxon>
        <taxon>Embryophyta</taxon>
        <taxon>Tracheophyta</taxon>
        <taxon>Spermatophyta</taxon>
        <taxon>Magnoliopsida</taxon>
        <taxon>Trochodendrales</taxon>
        <taxon>Trochodendraceae</taxon>
        <taxon>Tetracentron</taxon>
    </lineage>
</organism>
<dbReference type="PANTHER" id="PTHR11697">
    <property type="entry name" value="GENERAL TRANSCRIPTION FACTOR 2-RELATED ZINC FINGER PROTEIN"/>
    <property type="match status" value="1"/>
</dbReference>
<dbReference type="InterPro" id="IPR006580">
    <property type="entry name" value="Znf_TTF"/>
</dbReference>
<dbReference type="Proteomes" id="UP000655225">
    <property type="component" value="Unassembled WGS sequence"/>
</dbReference>
<reference evidence="3 4" key="1">
    <citation type="submission" date="2020-04" db="EMBL/GenBank/DDBJ databases">
        <title>Plant Genome Project.</title>
        <authorList>
            <person name="Zhang R.-G."/>
        </authorList>
    </citation>
    <scope>NUCLEOTIDE SEQUENCE [LARGE SCALE GENOMIC DNA]</scope>
    <source>
        <strain evidence="3">YNK0</strain>
        <tissue evidence="3">Leaf</tissue>
    </source>
</reference>
<accession>A0A834ZEI6</accession>
<dbReference type="InterPro" id="IPR008906">
    <property type="entry name" value="HATC_C_dom"/>
</dbReference>
<proteinExistence type="predicted"/>
<dbReference type="PANTHER" id="PTHR11697:SF230">
    <property type="entry name" value="ZINC FINGER, MYM DOMAIN CONTAINING 1"/>
    <property type="match status" value="1"/>
</dbReference>
<dbReference type="Pfam" id="PF05699">
    <property type="entry name" value="Dimer_Tnp_hAT"/>
    <property type="match status" value="1"/>
</dbReference>
<evidence type="ECO:0000313" key="3">
    <source>
        <dbReference type="EMBL" id="KAF8403733.1"/>
    </source>
</evidence>
<evidence type="ECO:0000256" key="1">
    <source>
        <dbReference type="SAM" id="Phobius"/>
    </source>
</evidence>
<keyword evidence="1" id="KW-0472">Membrane</keyword>
<evidence type="ECO:0000313" key="4">
    <source>
        <dbReference type="Proteomes" id="UP000655225"/>
    </source>
</evidence>
<dbReference type="Pfam" id="PF14291">
    <property type="entry name" value="DUF4371"/>
    <property type="match status" value="1"/>
</dbReference>
<dbReference type="EMBL" id="JABCRI010000007">
    <property type="protein sequence ID" value="KAF8403733.1"/>
    <property type="molecule type" value="Genomic_DNA"/>
</dbReference>
<dbReference type="GO" id="GO:0046983">
    <property type="term" value="F:protein dimerization activity"/>
    <property type="evidence" value="ECO:0007669"/>
    <property type="project" value="InterPro"/>
</dbReference>
<feature type="domain" description="TTF-type" evidence="2">
    <location>
        <begin position="88"/>
        <end position="182"/>
    </location>
</feature>
<keyword evidence="1" id="KW-1133">Transmembrane helix</keyword>
<dbReference type="InterPro" id="IPR012337">
    <property type="entry name" value="RNaseH-like_sf"/>
</dbReference>
<evidence type="ECO:0000259" key="2">
    <source>
        <dbReference type="SMART" id="SM00597"/>
    </source>
</evidence>
<keyword evidence="1" id="KW-0812">Transmembrane</keyword>
<gene>
    <name evidence="3" type="ORF">HHK36_011837</name>
</gene>
<dbReference type="OMA" id="QVAKHNE"/>
<dbReference type="SMART" id="SM00597">
    <property type="entry name" value="ZnF_TTF"/>
    <property type="match status" value="1"/>
</dbReference>
<sequence>MDKYFKRKAMTDLQPPILKNDNHDQVQPTSKSIQPEVNLTDLPADLGLRIRISNYNPNDQDEIRRLYLQKGPCQPRNHDFPYTKFGKQLRRFNPAWFNKYGSWLEYSIRKDAAFCLYCYLFRIDNGEQAGGESFVVEGFKNWKKKEKFEVHVGGPNSAHNQAFKACQDLMNQKQHIRTVMRKQSDQSRRDYRVRLNASIDCIRFILRQGLAFCGHSESEDSNNKGNFLELLQFLSNHNESIRNVVLQNAPENLKLTAPDIQKDIVSAVATETTNTIINGVGDALFAILIDESRDISIKEQMAVVLRYVNKQGSVTERFLGIVHVHETTAISLKAAIDELFSKHGLSISRLRGQGYDGASNMQGEFNGLKTLIMKENKYAFYVHCFAHQLQLALVAVARKHSQICSLFSTVSNMVNVVGSSCKRHDILQEKQVDKIIEALKSGELLSGQGLNQDTSLKRAGDTRWGSHYGTLLSLIVMFSSVISVLEIVVTDGFSMEKRGDALNLLKLAQTFDFVFDLHLMKTILGIKNELSKALQRKEQDIVNAMSLVQVSKQRLQMMRDNGWDSLLIEVSSFCAKENIPVLNMDDKFVAPGRSRRHVEEITNLHHYRAELFYTTIDMQIQELNNRFTEVTTELLLCVACLNPSNSFCAFDKQKLIRLAEFYPVEFSTIIQLMALDNQLETYIIDIRSNSEFSELEGINNLAEKMIKTKKDIVYPLVYLLVTLALILPVATATVEMAFSAMKILKNRLRNRMGDELMNDCLVAYIEKDIFDSIDNEAIIQRFQNMKTRRGQL</sequence>
<name>A0A834ZEI6_TETSI</name>
<feature type="transmembrane region" description="Helical" evidence="1">
    <location>
        <begin position="468"/>
        <end position="489"/>
    </location>
</feature>